<dbReference type="GO" id="GO:0015631">
    <property type="term" value="F:tubulin binding"/>
    <property type="evidence" value="ECO:0007669"/>
    <property type="project" value="TreeGrafter"/>
</dbReference>
<dbReference type="GO" id="GO:0005524">
    <property type="term" value="F:ATP binding"/>
    <property type="evidence" value="ECO:0007669"/>
    <property type="project" value="UniProtKB-KW"/>
</dbReference>
<dbReference type="PANTHER" id="PTHR12241">
    <property type="entry name" value="TUBULIN POLYGLUTAMYLASE"/>
    <property type="match status" value="1"/>
</dbReference>
<dbReference type="EMBL" id="LDAU01000224">
    <property type="protein sequence ID" value="KRW98937.1"/>
    <property type="molecule type" value="Genomic_DNA"/>
</dbReference>
<keyword evidence="3" id="KW-0067">ATP-binding</keyword>
<sequence>MNGPQIKEILQQDIQEEQFDGQYSDSGSSTYEVENGEEELESTKDEIKKNKLVLGKKKTSKKVGKKPKTKQKIVFNVADCKYRVVYFVGKKLLKWRLQYEQDKTDWDITWTDNAVQPEQLGKMGHHQKINHFPGMYVLSRKNNLGRLLMKMKKQFPDHYKFFPQTWILPADFSDFKNQFDKKVKGKAKTYIVKPSAGCQGRGIYLTRNLEEVENEPCVIQRYMHKPYLIDGLKFDLRIYVLVVGCDPLRIFVFEEGLTRFSTQPYTAPTRDNLDDLCMHLTNYAINKDNPNFEFNTDDQKMDVGHKRSLASTYAYLEKEGHDIEKLKREINDIIIKTLCCGQPVLAHEYKACQPDNYLNNMCFELLGLDVFLDDKLKPYVLEVNHTPSFSTDTPLDSLIKKNAIRDALKIMNINLKNRNEIVQQRKEIMQKRVLTGKKVKLTLEEKQELIRKGQIQRNEYEDKNCGGYTRIYPVIPKFVKPVKKGQEQQKQQEEEQNQQNKDDQKEEQEEDIYQQFIDFAKQIYGQSTGADIKRNIKKVDAQKIEEQKEKKVMNRTKDIEKIYNQKNNKSNIPRSGTSNSNMPPSQSEKQVQQLEAMNRLYKGGSSQKVQFERRSIQQNREYQNLGDIPPYLEGNEENDEQYLNNLTHSQNQFRIKGSKNNSYTTFTRKQYEFEINQGDYNNQQYTQQYQQNQQQQEYYLQQQQQQQQHIPMQQIVNKNVTSPQEQDLINKYQQLQLKQQQQFGTLAVDNRKGLQNLNGKANFINQNKTNGLPPYMSDLNNQRSKYQQEKGKQVLQGYNYNSQLGQDYSYNQRQEMGGGGGLFVTPKLFDLNMLQKQYGGNQPQIGMVQGTSIIKKNSQQQPSGGLTIGLDQGQYKNGSLQQSQQQKKMNVNQAQSKNNNSNNNVNNLTILKKQQQQQQIYKQQQNDLYNFNSFLDTQINKHRF</sequence>
<feature type="region of interest" description="Disordered" evidence="4">
    <location>
        <begin position="565"/>
        <end position="590"/>
    </location>
</feature>
<evidence type="ECO:0000313" key="5">
    <source>
        <dbReference type="EMBL" id="KRW98937.1"/>
    </source>
</evidence>
<gene>
    <name evidence="5" type="ORF">PPERSA_00764</name>
</gene>
<dbReference type="Gene3D" id="3.30.470.20">
    <property type="entry name" value="ATP-grasp fold, B domain"/>
    <property type="match status" value="1"/>
</dbReference>
<dbReference type="AlphaFoldDB" id="A0A0V0Q9L4"/>
<dbReference type="GO" id="GO:0070740">
    <property type="term" value="F:tubulin-glutamic acid ligase activity"/>
    <property type="evidence" value="ECO:0007669"/>
    <property type="project" value="TreeGrafter"/>
</dbReference>
<dbReference type="InterPro" id="IPR004344">
    <property type="entry name" value="TTL/TTLL_fam"/>
</dbReference>
<keyword evidence="6" id="KW-1185">Reference proteome</keyword>
<dbReference type="GO" id="GO:0036064">
    <property type="term" value="C:ciliary basal body"/>
    <property type="evidence" value="ECO:0007669"/>
    <property type="project" value="TreeGrafter"/>
</dbReference>
<feature type="compositionally biased region" description="Polar residues" evidence="4">
    <location>
        <begin position="21"/>
        <end position="32"/>
    </location>
</feature>
<comment type="caution">
    <text evidence="5">The sequence shown here is derived from an EMBL/GenBank/DDBJ whole genome shotgun (WGS) entry which is preliminary data.</text>
</comment>
<evidence type="ECO:0000256" key="3">
    <source>
        <dbReference type="ARBA" id="ARBA00022840"/>
    </source>
</evidence>
<dbReference type="PANTHER" id="PTHR12241:SF147">
    <property type="entry name" value="TUBULIN POLYGLUTAMYLASE TTLL7"/>
    <property type="match status" value="1"/>
</dbReference>
<feature type="region of interest" description="Disordered" evidence="4">
    <location>
        <begin position="482"/>
        <end position="509"/>
    </location>
</feature>
<evidence type="ECO:0000313" key="6">
    <source>
        <dbReference type="Proteomes" id="UP000054937"/>
    </source>
</evidence>
<dbReference type="Proteomes" id="UP000054937">
    <property type="component" value="Unassembled WGS sequence"/>
</dbReference>
<proteinExistence type="predicted"/>
<evidence type="ECO:0000256" key="2">
    <source>
        <dbReference type="ARBA" id="ARBA00022741"/>
    </source>
</evidence>
<dbReference type="Pfam" id="PF03133">
    <property type="entry name" value="TTL"/>
    <property type="match status" value="1"/>
</dbReference>
<keyword evidence="1" id="KW-0436">Ligase</keyword>
<feature type="compositionally biased region" description="Polar residues" evidence="4">
    <location>
        <begin position="874"/>
        <end position="889"/>
    </location>
</feature>
<organism evidence="5 6">
    <name type="scientific">Pseudocohnilembus persalinus</name>
    <name type="common">Ciliate</name>
    <dbReference type="NCBI Taxonomy" id="266149"/>
    <lineage>
        <taxon>Eukaryota</taxon>
        <taxon>Sar</taxon>
        <taxon>Alveolata</taxon>
        <taxon>Ciliophora</taxon>
        <taxon>Intramacronucleata</taxon>
        <taxon>Oligohymenophorea</taxon>
        <taxon>Scuticociliatia</taxon>
        <taxon>Philasterida</taxon>
        <taxon>Pseudocohnilembidae</taxon>
        <taxon>Pseudocohnilembus</taxon>
    </lineage>
</organism>
<dbReference type="FunCoup" id="A0A0V0Q9L4">
    <property type="interactions" value="5"/>
</dbReference>
<evidence type="ECO:0008006" key="7">
    <source>
        <dbReference type="Google" id="ProtNLM"/>
    </source>
</evidence>
<feature type="compositionally biased region" description="Basic and acidic residues" evidence="4">
    <location>
        <begin position="484"/>
        <end position="493"/>
    </location>
</feature>
<dbReference type="OrthoDB" id="202825at2759"/>
<feature type="region of interest" description="Disordered" evidence="4">
    <location>
        <begin position="857"/>
        <end position="905"/>
    </location>
</feature>
<dbReference type="GO" id="GO:0000226">
    <property type="term" value="P:microtubule cytoskeleton organization"/>
    <property type="evidence" value="ECO:0007669"/>
    <property type="project" value="TreeGrafter"/>
</dbReference>
<reference evidence="5 6" key="1">
    <citation type="journal article" date="2015" name="Sci. Rep.">
        <title>Genome of the facultative scuticociliatosis pathogen Pseudocohnilembus persalinus provides insight into its virulence through horizontal gene transfer.</title>
        <authorList>
            <person name="Xiong J."/>
            <person name="Wang G."/>
            <person name="Cheng J."/>
            <person name="Tian M."/>
            <person name="Pan X."/>
            <person name="Warren A."/>
            <person name="Jiang C."/>
            <person name="Yuan D."/>
            <person name="Miao W."/>
        </authorList>
    </citation>
    <scope>NUCLEOTIDE SEQUENCE [LARGE SCALE GENOMIC DNA]</scope>
    <source>
        <strain evidence="5">36N120E</strain>
    </source>
</reference>
<feature type="compositionally biased region" description="Low complexity" evidence="4">
    <location>
        <begin position="890"/>
        <end position="905"/>
    </location>
</feature>
<dbReference type="SUPFAM" id="SSF56059">
    <property type="entry name" value="Glutathione synthetase ATP-binding domain-like"/>
    <property type="match status" value="1"/>
</dbReference>
<dbReference type="PROSITE" id="PS51221">
    <property type="entry name" value="TTL"/>
    <property type="match status" value="1"/>
</dbReference>
<protein>
    <recommendedName>
        <fullName evidence="7">Tubulin-tyrosine ligase/Tubulin polyglutamylase</fullName>
    </recommendedName>
</protein>
<accession>A0A0V0Q9L4</accession>
<name>A0A0V0Q9L4_PSEPJ</name>
<dbReference type="InParanoid" id="A0A0V0Q9L4"/>
<feature type="region of interest" description="Disordered" evidence="4">
    <location>
        <begin position="20"/>
        <end position="45"/>
    </location>
</feature>
<evidence type="ECO:0000256" key="4">
    <source>
        <dbReference type="SAM" id="MobiDB-lite"/>
    </source>
</evidence>
<evidence type="ECO:0000256" key="1">
    <source>
        <dbReference type="ARBA" id="ARBA00022598"/>
    </source>
</evidence>
<keyword evidence="2" id="KW-0547">Nucleotide-binding</keyword>